<name>A0ABQ4J5W4_9ACTN</name>
<dbReference type="SUPFAM" id="SSF56112">
    <property type="entry name" value="Protein kinase-like (PK-like)"/>
    <property type="match status" value="1"/>
</dbReference>
<reference evidence="2 3" key="1">
    <citation type="submission" date="2021-01" db="EMBL/GenBank/DDBJ databases">
        <title>Whole genome shotgun sequence of Verrucosispora qiuiae NBRC 106684.</title>
        <authorList>
            <person name="Komaki H."/>
            <person name="Tamura T."/>
        </authorList>
    </citation>
    <scope>NUCLEOTIDE SEQUENCE [LARGE SCALE GENOMIC DNA]</scope>
    <source>
        <strain evidence="2 3">NBRC 106684</strain>
    </source>
</reference>
<dbReference type="Gene3D" id="3.30.200.20">
    <property type="entry name" value="Phosphorylase Kinase, domain 1"/>
    <property type="match status" value="1"/>
</dbReference>
<gene>
    <name evidence="2" type="ORF">Vqi01_07160</name>
</gene>
<feature type="domain" description="Aminoglycoside phosphotransferase" evidence="1">
    <location>
        <begin position="60"/>
        <end position="250"/>
    </location>
</feature>
<proteinExistence type="predicted"/>
<evidence type="ECO:0000259" key="1">
    <source>
        <dbReference type="Pfam" id="PF01636"/>
    </source>
</evidence>
<dbReference type="Gene3D" id="3.90.1200.10">
    <property type="match status" value="1"/>
</dbReference>
<dbReference type="Proteomes" id="UP000653076">
    <property type="component" value="Unassembled WGS sequence"/>
</dbReference>
<sequence>MPWATGVGTVDGVQVGTKNRLRWWQLPRDVRSAVEKILGDRVVAAVSQPGGYSPGTADRVRTAGGRRAFVKAASPAQNPDTPVMHRAEARITAALPAYAPTPRLLGCHDDGYWVALVLTDVDGRHPATPWQADELAAVLAALESMAAALTPAPVPDVPTIAEHLAGDFAGWRRIAEDPPRDLHPWARAHLDDLVAAAEHGLAALAGDTLCHVDVRADNLLVDAAGRVTVVDWPWASRGPAWLDTAMLLVDVRLHGGHDTEALLRRLPVIADADPDAITGLYAGLAGFFTDRARRPSPPGIPTVRAFQRAQSEAVLNWLAERLPL</sequence>
<accession>A0ABQ4J5W4</accession>
<dbReference type="InterPro" id="IPR011009">
    <property type="entry name" value="Kinase-like_dom_sf"/>
</dbReference>
<evidence type="ECO:0000313" key="3">
    <source>
        <dbReference type="Proteomes" id="UP000653076"/>
    </source>
</evidence>
<dbReference type="EMBL" id="BOPC01000010">
    <property type="protein sequence ID" value="GIJ25554.1"/>
    <property type="molecule type" value="Genomic_DNA"/>
</dbReference>
<dbReference type="Pfam" id="PF01636">
    <property type="entry name" value="APH"/>
    <property type="match status" value="1"/>
</dbReference>
<organism evidence="2 3">
    <name type="scientific">Micromonospora qiuiae</name>
    <dbReference type="NCBI Taxonomy" id="502268"/>
    <lineage>
        <taxon>Bacteria</taxon>
        <taxon>Bacillati</taxon>
        <taxon>Actinomycetota</taxon>
        <taxon>Actinomycetes</taxon>
        <taxon>Micromonosporales</taxon>
        <taxon>Micromonosporaceae</taxon>
        <taxon>Micromonospora</taxon>
    </lineage>
</organism>
<evidence type="ECO:0000313" key="2">
    <source>
        <dbReference type="EMBL" id="GIJ25554.1"/>
    </source>
</evidence>
<comment type="caution">
    <text evidence="2">The sequence shown here is derived from an EMBL/GenBank/DDBJ whole genome shotgun (WGS) entry which is preliminary data.</text>
</comment>
<dbReference type="InterPro" id="IPR002575">
    <property type="entry name" value="Aminoglycoside_PTrfase"/>
</dbReference>
<protein>
    <recommendedName>
        <fullName evidence="1">Aminoglycoside phosphotransferase domain-containing protein</fullName>
    </recommendedName>
</protein>
<keyword evidence="3" id="KW-1185">Reference proteome</keyword>